<feature type="transmembrane region" description="Helical" evidence="1">
    <location>
        <begin position="7"/>
        <end position="28"/>
    </location>
</feature>
<evidence type="ECO:0000313" key="3">
    <source>
        <dbReference type="Proteomes" id="UP000029707"/>
    </source>
</evidence>
<gene>
    <name evidence="2" type="ORF">LS65_009665</name>
</gene>
<dbReference type="Proteomes" id="UP000029707">
    <property type="component" value="Unassembled WGS sequence"/>
</dbReference>
<dbReference type="EMBL" id="JRMQ02000039">
    <property type="protein sequence ID" value="TLD98488.1"/>
    <property type="molecule type" value="Genomic_DNA"/>
</dbReference>
<dbReference type="AlphaFoldDB" id="A0A4U8TGC9"/>
<comment type="caution">
    <text evidence="2">The sequence shown here is derived from an EMBL/GenBank/DDBJ whole genome shotgun (WGS) entry which is preliminary data.</text>
</comment>
<reference evidence="2 3" key="1">
    <citation type="journal article" date="2014" name="Genome Announc.">
        <title>Draft genome sequences of eight enterohepatic helicobacter species isolated from both laboratory and wild rodents.</title>
        <authorList>
            <person name="Sheh A."/>
            <person name="Shen Z."/>
            <person name="Fox J.G."/>
        </authorList>
    </citation>
    <scope>NUCLEOTIDE SEQUENCE [LARGE SCALE GENOMIC DNA]</scope>
    <source>
        <strain evidence="2 3">MIT 01-6451</strain>
    </source>
</reference>
<evidence type="ECO:0000256" key="1">
    <source>
        <dbReference type="SAM" id="Phobius"/>
    </source>
</evidence>
<feature type="transmembrane region" description="Helical" evidence="1">
    <location>
        <begin position="34"/>
        <end position="54"/>
    </location>
</feature>
<name>A0A4U8TGC9_9HELI</name>
<evidence type="ECO:0000313" key="2">
    <source>
        <dbReference type="EMBL" id="TLD98488.1"/>
    </source>
</evidence>
<keyword evidence="1" id="KW-0812">Transmembrane</keyword>
<feature type="transmembrane region" description="Helical" evidence="1">
    <location>
        <begin position="81"/>
        <end position="98"/>
    </location>
</feature>
<proteinExistence type="predicted"/>
<feature type="transmembrane region" description="Helical" evidence="1">
    <location>
        <begin position="104"/>
        <end position="128"/>
    </location>
</feature>
<keyword evidence="1" id="KW-0472">Membrane</keyword>
<protein>
    <submittedName>
        <fullName evidence="2">Uncharacterized protein</fullName>
    </submittedName>
</protein>
<dbReference type="OrthoDB" id="5324802at2"/>
<sequence length="133" mass="16068">MKTFFKILYIGWLGFCVLIFIMLLGMAYEPDFLGSLFFTLVLAVMPYLYFLCIFKIPVDFEIWCDENNAYINDFKLFFKRYVLYLLIPIVAFVLFVIFRDMVSILLVLNLPFIWLYLVGIKKILMFYIEKLWR</sequence>
<keyword evidence="3" id="KW-1185">Reference proteome</keyword>
<keyword evidence="1" id="KW-1133">Transmembrane helix</keyword>
<dbReference type="RefSeq" id="WP_034363926.1">
    <property type="nucleotide sequence ID" value="NZ_CAPXOV010000037.1"/>
</dbReference>
<organism evidence="2 3">
    <name type="scientific">Helicobacter japonicus</name>
    <dbReference type="NCBI Taxonomy" id="425400"/>
    <lineage>
        <taxon>Bacteria</taxon>
        <taxon>Pseudomonadati</taxon>
        <taxon>Campylobacterota</taxon>
        <taxon>Epsilonproteobacteria</taxon>
        <taxon>Campylobacterales</taxon>
        <taxon>Helicobacteraceae</taxon>
        <taxon>Helicobacter</taxon>
    </lineage>
</organism>
<accession>A0A4U8TGC9</accession>